<dbReference type="EMBL" id="LAZR01009175">
    <property type="protein sequence ID" value="KKM74227.1"/>
    <property type="molecule type" value="Genomic_DNA"/>
</dbReference>
<accession>A0A0F9MY73</accession>
<evidence type="ECO:0000313" key="1">
    <source>
        <dbReference type="EMBL" id="KKM74227.1"/>
    </source>
</evidence>
<gene>
    <name evidence="1" type="ORF">LCGC14_1402460</name>
</gene>
<dbReference type="AlphaFoldDB" id="A0A0F9MY73"/>
<proteinExistence type="predicted"/>
<reference evidence="1" key="1">
    <citation type="journal article" date="2015" name="Nature">
        <title>Complex archaea that bridge the gap between prokaryotes and eukaryotes.</title>
        <authorList>
            <person name="Spang A."/>
            <person name="Saw J.H."/>
            <person name="Jorgensen S.L."/>
            <person name="Zaremba-Niedzwiedzka K."/>
            <person name="Martijn J."/>
            <person name="Lind A.E."/>
            <person name="van Eijk R."/>
            <person name="Schleper C."/>
            <person name="Guy L."/>
            <person name="Ettema T.J."/>
        </authorList>
    </citation>
    <scope>NUCLEOTIDE SEQUENCE</scope>
</reference>
<organism evidence="1">
    <name type="scientific">marine sediment metagenome</name>
    <dbReference type="NCBI Taxonomy" id="412755"/>
    <lineage>
        <taxon>unclassified sequences</taxon>
        <taxon>metagenomes</taxon>
        <taxon>ecological metagenomes</taxon>
    </lineage>
</organism>
<protein>
    <submittedName>
        <fullName evidence="1">Uncharacterized protein</fullName>
    </submittedName>
</protein>
<sequence length="84" mass="9466">MKQLWKVTLFPPGEVSPVDIRANSCEISGDEALIFLDRVAGPYSEKVIEAIFAPGQWVLVERIYEDGESENAANYAYKELEKDD</sequence>
<comment type="caution">
    <text evidence="1">The sequence shown here is derived from an EMBL/GenBank/DDBJ whole genome shotgun (WGS) entry which is preliminary data.</text>
</comment>
<name>A0A0F9MY73_9ZZZZ</name>